<keyword evidence="3" id="KW-0521">NADP</keyword>
<dbReference type="Pfam" id="PF00106">
    <property type="entry name" value="adh_short"/>
    <property type="match status" value="1"/>
</dbReference>
<evidence type="ECO:0000313" key="5">
    <source>
        <dbReference type="EMBL" id="MFG6449736.1"/>
    </source>
</evidence>
<accession>A0ABW7FZK3</accession>
<evidence type="ECO:0000256" key="3">
    <source>
        <dbReference type="ARBA" id="ARBA00022857"/>
    </source>
</evidence>
<dbReference type="InterPro" id="IPR002347">
    <property type="entry name" value="SDR_fam"/>
</dbReference>
<dbReference type="PRINTS" id="PR00081">
    <property type="entry name" value="GDHRDH"/>
</dbReference>
<gene>
    <name evidence="5" type="ORF">ACG0Z6_16040</name>
</gene>
<dbReference type="Gene3D" id="3.40.50.720">
    <property type="entry name" value="NAD(P)-binding Rossmann-like Domain"/>
    <property type="match status" value="1"/>
</dbReference>
<dbReference type="InterPro" id="IPR051721">
    <property type="entry name" value="Biopterin_syn/organic_redct"/>
</dbReference>
<name>A0ABW7FZK3_9BURK</name>
<dbReference type="InterPro" id="IPR036291">
    <property type="entry name" value="NAD(P)-bd_dom_sf"/>
</dbReference>
<evidence type="ECO:0000256" key="2">
    <source>
        <dbReference type="ARBA" id="ARBA00022490"/>
    </source>
</evidence>
<reference evidence="5 6" key="1">
    <citation type="submission" date="2024-08" db="EMBL/GenBank/DDBJ databases">
        <authorList>
            <person name="Lu H."/>
        </authorList>
    </citation>
    <scope>NUCLEOTIDE SEQUENCE [LARGE SCALE GENOMIC DNA]</scope>
    <source>
        <strain evidence="5 6">BYS180W</strain>
    </source>
</reference>
<evidence type="ECO:0000256" key="1">
    <source>
        <dbReference type="ARBA" id="ARBA00004496"/>
    </source>
</evidence>
<dbReference type="EMBL" id="JBIGHZ010000006">
    <property type="protein sequence ID" value="MFG6449736.1"/>
    <property type="molecule type" value="Genomic_DNA"/>
</dbReference>
<dbReference type="Proteomes" id="UP001606099">
    <property type="component" value="Unassembled WGS sequence"/>
</dbReference>
<dbReference type="RefSeq" id="WP_394463249.1">
    <property type="nucleotide sequence ID" value="NZ_JBIGHZ010000006.1"/>
</dbReference>
<keyword evidence="2" id="KW-0963">Cytoplasm</keyword>
<keyword evidence="6" id="KW-1185">Reference proteome</keyword>
<dbReference type="SUPFAM" id="SSF51735">
    <property type="entry name" value="NAD(P)-binding Rossmann-fold domains"/>
    <property type="match status" value="1"/>
</dbReference>
<dbReference type="PANTHER" id="PTHR44085:SF2">
    <property type="entry name" value="SEPIAPTERIN REDUCTASE"/>
    <property type="match status" value="1"/>
</dbReference>
<keyword evidence="4" id="KW-0560">Oxidoreductase</keyword>
<comment type="caution">
    <text evidence="5">The sequence shown here is derived from an EMBL/GenBank/DDBJ whole genome shotgun (WGS) entry which is preliminary data.</text>
</comment>
<sequence>MKRHLYVITGSSRGLGHALAQQLLAPQNLVLGIARQACQALQEEAQTKGTELLQWRLDLSQPVAAAQALQQWLTAQNADDWLSASLINNAALLTPPGPMESVPLESLSSAMRVGLEAPALLSAAFLQATQSWAAPRKVLNISSGLGRYAMAGSAPYCAVKAGLDNLSRAMALDEAHKLTQGRSSAGVVSLAPGIIDTDMQQQLRGGNPQHFPDQARFAEFKQQGQLASAEQTASRVLAFLARKDFGQQVLADVREA</sequence>
<evidence type="ECO:0000256" key="4">
    <source>
        <dbReference type="ARBA" id="ARBA00023002"/>
    </source>
</evidence>
<evidence type="ECO:0000313" key="6">
    <source>
        <dbReference type="Proteomes" id="UP001606099"/>
    </source>
</evidence>
<proteinExistence type="predicted"/>
<protein>
    <submittedName>
        <fullName evidence="5">SDR family NAD(P)-dependent oxidoreductase</fullName>
    </submittedName>
</protein>
<comment type="subcellular location">
    <subcellularLocation>
        <location evidence="1">Cytoplasm</location>
    </subcellularLocation>
</comment>
<organism evidence="5 6">
    <name type="scientific">Roseateles rivi</name>
    <dbReference type="NCBI Taxonomy" id="3299028"/>
    <lineage>
        <taxon>Bacteria</taxon>
        <taxon>Pseudomonadati</taxon>
        <taxon>Pseudomonadota</taxon>
        <taxon>Betaproteobacteria</taxon>
        <taxon>Burkholderiales</taxon>
        <taxon>Sphaerotilaceae</taxon>
        <taxon>Roseateles</taxon>
    </lineage>
</organism>
<dbReference type="PANTHER" id="PTHR44085">
    <property type="entry name" value="SEPIAPTERIN REDUCTASE"/>
    <property type="match status" value="1"/>
</dbReference>